<dbReference type="PANTHER" id="PTHR24394:SF44">
    <property type="entry name" value="ZINC FINGER PROTEIN 271-LIKE"/>
    <property type="match status" value="1"/>
</dbReference>
<dbReference type="PROSITE" id="PS50157">
    <property type="entry name" value="ZINC_FINGER_C2H2_2"/>
    <property type="match status" value="1"/>
</dbReference>
<evidence type="ECO:0000256" key="3">
    <source>
        <dbReference type="ARBA" id="ARBA00022737"/>
    </source>
</evidence>
<evidence type="ECO:0000313" key="9">
    <source>
        <dbReference type="EMBL" id="CAL4206934.1"/>
    </source>
</evidence>
<dbReference type="AlphaFoldDB" id="A0AAV2SIR1"/>
<keyword evidence="4 7" id="KW-0863">Zinc-finger</keyword>
<dbReference type="Gene3D" id="3.30.160.60">
    <property type="entry name" value="Classic Zinc Finger"/>
    <property type="match status" value="1"/>
</dbReference>
<keyword evidence="2" id="KW-0479">Metal-binding</keyword>
<dbReference type="PROSITE" id="PS00028">
    <property type="entry name" value="ZINC_FINGER_C2H2_1"/>
    <property type="match status" value="1"/>
</dbReference>
<reference evidence="9 10" key="1">
    <citation type="submission" date="2024-05" db="EMBL/GenBank/DDBJ databases">
        <authorList>
            <person name="Wallberg A."/>
        </authorList>
    </citation>
    <scope>NUCLEOTIDE SEQUENCE [LARGE SCALE GENOMIC DNA]</scope>
</reference>
<dbReference type="SMART" id="SM00355">
    <property type="entry name" value="ZnF_C2H2"/>
    <property type="match status" value="1"/>
</dbReference>
<evidence type="ECO:0000256" key="1">
    <source>
        <dbReference type="ARBA" id="ARBA00004123"/>
    </source>
</evidence>
<dbReference type="InterPro" id="IPR013087">
    <property type="entry name" value="Znf_C2H2_type"/>
</dbReference>
<evidence type="ECO:0000256" key="6">
    <source>
        <dbReference type="ARBA" id="ARBA00023242"/>
    </source>
</evidence>
<comment type="subcellular location">
    <subcellularLocation>
        <location evidence="1">Nucleus</location>
    </subcellularLocation>
</comment>
<evidence type="ECO:0000256" key="7">
    <source>
        <dbReference type="PROSITE-ProRule" id="PRU00042"/>
    </source>
</evidence>
<dbReference type="GO" id="GO:0008270">
    <property type="term" value="F:zinc ion binding"/>
    <property type="evidence" value="ECO:0007669"/>
    <property type="project" value="UniProtKB-KW"/>
</dbReference>
<keyword evidence="6" id="KW-0539">Nucleus</keyword>
<dbReference type="FunFam" id="3.30.160.60:FF:001527">
    <property type="entry name" value="Zinc finger protein"/>
    <property type="match status" value="1"/>
</dbReference>
<comment type="caution">
    <text evidence="9">The sequence shown here is derived from an EMBL/GenBank/DDBJ whole genome shotgun (WGS) entry which is preliminary data.</text>
</comment>
<keyword evidence="10" id="KW-1185">Reference proteome</keyword>
<dbReference type="EMBL" id="CAXKWB010082370">
    <property type="protein sequence ID" value="CAL4206934.1"/>
    <property type="molecule type" value="Genomic_DNA"/>
</dbReference>
<feature type="domain" description="C2H2-type" evidence="8">
    <location>
        <begin position="139"/>
        <end position="162"/>
    </location>
</feature>
<protein>
    <recommendedName>
        <fullName evidence="8">C2H2-type domain-containing protein</fullName>
    </recommendedName>
</protein>
<dbReference type="InterPro" id="IPR036236">
    <property type="entry name" value="Znf_C2H2_sf"/>
</dbReference>
<dbReference type="Pfam" id="PF00096">
    <property type="entry name" value="zf-C2H2"/>
    <property type="match status" value="1"/>
</dbReference>
<gene>
    <name evidence="9" type="ORF">MNOR_LOCUS38046</name>
</gene>
<evidence type="ECO:0000256" key="4">
    <source>
        <dbReference type="ARBA" id="ARBA00022771"/>
    </source>
</evidence>
<name>A0AAV2SIR1_MEGNR</name>
<keyword evidence="5" id="KW-0862">Zinc</keyword>
<keyword evidence="3" id="KW-0677">Repeat</keyword>
<evidence type="ECO:0000256" key="5">
    <source>
        <dbReference type="ARBA" id="ARBA00022833"/>
    </source>
</evidence>
<dbReference type="SUPFAM" id="SSF57667">
    <property type="entry name" value="beta-beta-alpha zinc fingers"/>
    <property type="match status" value="1"/>
</dbReference>
<dbReference type="PANTHER" id="PTHR24394">
    <property type="entry name" value="ZINC FINGER PROTEIN"/>
    <property type="match status" value="1"/>
</dbReference>
<accession>A0AAV2SIR1</accession>
<organism evidence="9 10">
    <name type="scientific">Meganyctiphanes norvegica</name>
    <name type="common">Northern krill</name>
    <name type="synonym">Thysanopoda norvegica</name>
    <dbReference type="NCBI Taxonomy" id="48144"/>
    <lineage>
        <taxon>Eukaryota</taxon>
        <taxon>Metazoa</taxon>
        <taxon>Ecdysozoa</taxon>
        <taxon>Arthropoda</taxon>
        <taxon>Crustacea</taxon>
        <taxon>Multicrustacea</taxon>
        <taxon>Malacostraca</taxon>
        <taxon>Eumalacostraca</taxon>
        <taxon>Eucarida</taxon>
        <taxon>Euphausiacea</taxon>
        <taxon>Euphausiidae</taxon>
        <taxon>Meganyctiphanes</taxon>
    </lineage>
</organism>
<evidence type="ECO:0000256" key="2">
    <source>
        <dbReference type="ARBA" id="ARBA00022723"/>
    </source>
</evidence>
<evidence type="ECO:0000259" key="8">
    <source>
        <dbReference type="PROSITE" id="PS50157"/>
    </source>
</evidence>
<dbReference type="GO" id="GO:0000981">
    <property type="term" value="F:DNA-binding transcription factor activity, RNA polymerase II-specific"/>
    <property type="evidence" value="ECO:0007669"/>
    <property type="project" value="TreeGrafter"/>
</dbReference>
<sequence length="180" mass="21208">MDPHKKIKQEVVDSEETNPVYHIKVRVEGHPFQLEHKQKKHVRTEFGANIEPRMKVKQEVGDIKSEMDVHIKEHPVDIETCSNTFDKEYLSQDIHCAQQRISRGEKPCKCRHCDNILSQKCTKIKKQRMPIQTNKEKLYQCSHCDKYFGYKYNLTRHMQIHTMVMNNHVSHTNAAIVAKT</sequence>
<proteinExistence type="predicted"/>
<dbReference type="GO" id="GO:0005634">
    <property type="term" value="C:nucleus"/>
    <property type="evidence" value="ECO:0007669"/>
    <property type="project" value="UniProtKB-SubCell"/>
</dbReference>
<dbReference type="Proteomes" id="UP001497623">
    <property type="component" value="Unassembled WGS sequence"/>
</dbReference>
<evidence type="ECO:0000313" key="10">
    <source>
        <dbReference type="Proteomes" id="UP001497623"/>
    </source>
</evidence>